<dbReference type="RefSeq" id="WP_395436688.1">
    <property type="nucleotide sequence ID" value="NZ_JBAWKC010000001.1"/>
</dbReference>
<dbReference type="InterPro" id="IPR011990">
    <property type="entry name" value="TPR-like_helical_dom_sf"/>
</dbReference>
<keyword evidence="1" id="KW-0802">TPR repeat</keyword>
<dbReference type="Gene3D" id="1.25.40.10">
    <property type="entry name" value="Tetratricopeptide repeat domain"/>
    <property type="match status" value="3"/>
</dbReference>
<dbReference type="Pfam" id="PF13432">
    <property type="entry name" value="TPR_16"/>
    <property type="match status" value="1"/>
</dbReference>
<dbReference type="PANTHER" id="PTHR12558">
    <property type="entry name" value="CELL DIVISION CYCLE 16,23,27"/>
    <property type="match status" value="1"/>
</dbReference>
<keyword evidence="3" id="KW-1185">Reference proteome</keyword>
<organism evidence="2 3">
    <name type="scientific">Gaetbulibacter aquiaggeris</name>
    <dbReference type="NCBI Taxonomy" id="1735373"/>
    <lineage>
        <taxon>Bacteria</taxon>
        <taxon>Pseudomonadati</taxon>
        <taxon>Bacteroidota</taxon>
        <taxon>Flavobacteriia</taxon>
        <taxon>Flavobacteriales</taxon>
        <taxon>Flavobacteriaceae</taxon>
        <taxon>Gaetbulibacter</taxon>
    </lineage>
</organism>
<evidence type="ECO:0000313" key="2">
    <source>
        <dbReference type="EMBL" id="MFH6767398.1"/>
    </source>
</evidence>
<name>A0ABW7MNI9_9FLAO</name>
<protein>
    <submittedName>
        <fullName evidence="2">Tetratricopeptide repeat protein</fullName>
    </submittedName>
</protein>
<gene>
    <name evidence="2" type="ORF">V8G56_01515</name>
</gene>
<dbReference type="InterPro" id="IPR019734">
    <property type="entry name" value="TPR_rpt"/>
</dbReference>
<dbReference type="SMART" id="SM00028">
    <property type="entry name" value="TPR"/>
    <property type="match status" value="6"/>
</dbReference>
<dbReference type="EMBL" id="JBAWKC010000001">
    <property type="protein sequence ID" value="MFH6767398.1"/>
    <property type="molecule type" value="Genomic_DNA"/>
</dbReference>
<dbReference type="SUPFAM" id="SSF48452">
    <property type="entry name" value="TPR-like"/>
    <property type="match status" value="1"/>
</dbReference>
<accession>A0ABW7MNI9</accession>
<comment type="caution">
    <text evidence="2">The sequence shown here is derived from an EMBL/GenBank/DDBJ whole genome shotgun (WGS) entry which is preliminary data.</text>
</comment>
<dbReference type="Proteomes" id="UP001610104">
    <property type="component" value="Unassembled WGS sequence"/>
</dbReference>
<feature type="repeat" description="TPR" evidence="1">
    <location>
        <begin position="76"/>
        <end position="109"/>
    </location>
</feature>
<feature type="repeat" description="TPR" evidence="1">
    <location>
        <begin position="314"/>
        <end position="347"/>
    </location>
</feature>
<dbReference type="Pfam" id="PF13181">
    <property type="entry name" value="TPR_8"/>
    <property type="match status" value="2"/>
</dbReference>
<proteinExistence type="predicted"/>
<dbReference type="PROSITE" id="PS50005">
    <property type="entry name" value="TPR"/>
    <property type="match status" value="2"/>
</dbReference>
<dbReference type="Pfam" id="PF13174">
    <property type="entry name" value="TPR_6"/>
    <property type="match status" value="1"/>
</dbReference>
<evidence type="ECO:0000313" key="3">
    <source>
        <dbReference type="Proteomes" id="UP001610104"/>
    </source>
</evidence>
<dbReference type="PANTHER" id="PTHR12558:SF13">
    <property type="entry name" value="CELL DIVISION CYCLE PROTEIN 27 HOMOLOG"/>
    <property type="match status" value="1"/>
</dbReference>
<sequence length="453" mass="52050">MKYKIYILFVFLGVLLVPQYQFGQVDFNKNPDDDLGDLEDQFQELFFEALKQKGIENYDRSVEALIKCIAIDNSQSVLYFELGKNYIQLKNFGAAEEALKTAVDKQQDNEWYLEALYSLYVQQNEQDKAIKTLKQLVGYHPDYKEELVALYISTKKYDDALKVLDELDEKLGISGTRDYMRNQIYAATGRKKDQIKNLEKRVDDNPDKEANYLALIYRYSENNENEKAFETAKELLKVNPTSQLVHLALYKFYLEKNEPEKAIESMKIVIQSSQIKPEAKLKVLSDFVAFVGKNPQYESALVEATTLAGDTKTSKSFVEIAQYYLTKGDKNKALEYFQQALSMESDNFGVLRNILLLHIDLMQYDEAASKSKNALEKYPSMPIIYLINGVALNKLKRAEEAVSILEAGLDYIIDDTKMEIDFYNQLSVAYTLLNNESKAKAFSDKAKKLETTK</sequence>
<reference evidence="2 3" key="1">
    <citation type="submission" date="2024-02" db="EMBL/GenBank/DDBJ databases">
        <title>A Gaetbulibacter species isolated from tidal flats and genomic insights of their niches.</title>
        <authorList>
            <person name="Ye Y."/>
        </authorList>
    </citation>
    <scope>NUCLEOTIDE SEQUENCE [LARGE SCALE GENOMIC DNA]</scope>
    <source>
        <strain evidence="2 3">KEM-8</strain>
    </source>
</reference>
<evidence type="ECO:0000256" key="1">
    <source>
        <dbReference type="PROSITE-ProRule" id="PRU00339"/>
    </source>
</evidence>
<dbReference type="SUPFAM" id="SSF81901">
    <property type="entry name" value="HCP-like"/>
    <property type="match status" value="1"/>
</dbReference>